<reference evidence="2 3" key="1">
    <citation type="submission" date="2021-11" db="EMBL/GenBank/DDBJ databases">
        <title>Black yeast isolated from Biological Soil Crust.</title>
        <authorList>
            <person name="Kurbessoian T."/>
        </authorList>
    </citation>
    <scope>NUCLEOTIDE SEQUENCE [LARGE SCALE GENOMIC DNA]</scope>
    <source>
        <strain evidence="2 3">CCFEE 5522</strain>
    </source>
</reference>
<sequence>MDMAAPARRTALPPSMPANTMADPDAEASLYTQDGLLRDDTSILHLIHRKARPAGYKPSDSTYLVNSLVKRGDVDAMDPMEAALRRYAVACKGAEPVTQESLSMILNCSEAVIRTRRSTKGAKHRQEPLGGPSDVMNMVAIVANRGCATIISIELEDGTFERALCDPSRSNNGGIPLHEPLASNAVATNPVATPAGQRSSPAQLQSPPESPEPKLASKQPDLLDSDALRNNLQCLAGGHRDVEDAPPYREAGAGPGRKRGPDDVDDMEQPASKPNASSAPSVVPSSSDWNIMAEIAGVKQAMAAACASGKGPELTQEAIDDALAEFAHSLTSLSKFVPGHHVKLTWVPVPPAQQTGMQQVADIAFAALGRGQWVSRAFKDVVGAINIGMGVWYYGNLVVAKLRS</sequence>
<gene>
    <name evidence="2" type="ORF">LTR36_008916</name>
</gene>
<feature type="region of interest" description="Disordered" evidence="1">
    <location>
        <begin position="191"/>
        <end position="219"/>
    </location>
</feature>
<dbReference type="AlphaFoldDB" id="A0AAV9J6M5"/>
<dbReference type="EMBL" id="JAVFHQ010000062">
    <property type="protein sequence ID" value="KAK4540701.1"/>
    <property type="molecule type" value="Genomic_DNA"/>
</dbReference>
<proteinExistence type="predicted"/>
<protein>
    <submittedName>
        <fullName evidence="2">Uncharacterized protein</fullName>
    </submittedName>
</protein>
<name>A0AAV9J6M5_9PEZI</name>
<evidence type="ECO:0000313" key="2">
    <source>
        <dbReference type="EMBL" id="KAK4540701.1"/>
    </source>
</evidence>
<evidence type="ECO:0000256" key="1">
    <source>
        <dbReference type="SAM" id="MobiDB-lite"/>
    </source>
</evidence>
<feature type="compositionally biased region" description="Polar residues" evidence="1">
    <location>
        <begin position="191"/>
        <end position="207"/>
    </location>
</feature>
<feature type="region of interest" description="Disordered" evidence="1">
    <location>
        <begin position="1"/>
        <end position="23"/>
    </location>
</feature>
<feature type="compositionally biased region" description="Basic and acidic residues" evidence="1">
    <location>
        <begin position="238"/>
        <end position="247"/>
    </location>
</feature>
<keyword evidence="3" id="KW-1185">Reference proteome</keyword>
<evidence type="ECO:0000313" key="3">
    <source>
        <dbReference type="Proteomes" id="UP001324427"/>
    </source>
</evidence>
<feature type="compositionally biased region" description="Low complexity" evidence="1">
    <location>
        <begin position="270"/>
        <end position="285"/>
    </location>
</feature>
<comment type="caution">
    <text evidence="2">The sequence shown here is derived from an EMBL/GenBank/DDBJ whole genome shotgun (WGS) entry which is preliminary data.</text>
</comment>
<dbReference type="Proteomes" id="UP001324427">
    <property type="component" value="Unassembled WGS sequence"/>
</dbReference>
<accession>A0AAV9J6M5</accession>
<organism evidence="2 3">
    <name type="scientific">Oleoguttula mirabilis</name>
    <dbReference type="NCBI Taxonomy" id="1507867"/>
    <lineage>
        <taxon>Eukaryota</taxon>
        <taxon>Fungi</taxon>
        <taxon>Dikarya</taxon>
        <taxon>Ascomycota</taxon>
        <taxon>Pezizomycotina</taxon>
        <taxon>Dothideomycetes</taxon>
        <taxon>Dothideomycetidae</taxon>
        <taxon>Mycosphaerellales</taxon>
        <taxon>Teratosphaeriaceae</taxon>
        <taxon>Oleoguttula</taxon>
    </lineage>
</organism>
<feature type="region of interest" description="Disordered" evidence="1">
    <location>
        <begin position="236"/>
        <end position="285"/>
    </location>
</feature>